<proteinExistence type="predicted"/>
<dbReference type="OrthoDB" id="539213at2759"/>
<dbReference type="Proteomes" id="UP000018721">
    <property type="component" value="Unassembled WGS sequence"/>
</dbReference>
<keyword evidence="2" id="KW-1185">Reference proteome</keyword>
<dbReference type="AlphaFoldDB" id="V9FEU2"/>
<organism evidence="1 2">
    <name type="scientific">Phytophthora nicotianae P1569</name>
    <dbReference type="NCBI Taxonomy" id="1317065"/>
    <lineage>
        <taxon>Eukaryota</taxon>
        <taxon>Sar</taxon>
        <taxon>Stramenopiles</taxon>
        <taxon>Oomycota</taxon>
        <taxon>Peronosporomycetes</taxon>
        <taxon>Peronosporales</taxon>
        <taxon>Peronosporaceae</taxon>
        <taxon>Phytophthora</taxon>
    </lineage>
</organism>
<accession>V9FEU2</accession>
<reference evidence="1 2" key="1">
    <citation type="submission" date="2013-11" db="EMBL/GenBank/DDBJ databases">
        <title>The Genome Sequence of Phytophthora parasitica P1569.</title>
        <authorList>
            <consortium name="The Broad Institute Genomics Platform"/>
            <person name="Russ C."/>
            <person name="Tyler B."/>
            <person name="Panabieres F."/>
            <person name="Shan W."/>
            <person name="Tripathy S."/>
            <person name="Grunwald N."/>
            <person name="Machado M."/>
            <person name="Johnson C.S."/>
            <person name="Arredondo F."/>
            <person name="Hong C."/>
            <person name="Coffey M."/>
            <person name="Young S.K."/>
            <person name="Zeng Q."/>
            <person name="Gargeya S."/>
            <person name="Fitzgerald M."/>
            <person name="Abouelleil A."/>
            <person name="Alvarado L."/>
            <person name="Chapman S.B."/>
            <person name="Gainer-Dewar J."/>
            <person name="Goldberg J."/>
            <person name="Griggs A."/>
            <person name="Gujja S."/>
            <person name="Hansen M."/>
            <person name="Howarth C."/>
            <person name="Imamovic A."/>
            <person name="Ireland A."/>
            <person name="Larimer J."/>
            <person name="McCowan C."/>
            <person name="Murphy C."/>
            <person name="Pearson M."/>
            <person name="Poon T.W."/>
            <person name="Priest M."/>
            <person name="Roberts A."/>
            <person name="Saif S."/>
            <person name="Shea T."/>
            <person name="Sykes S."/>
            <person name="Wortman J."/>
            <person name="Nusbaum C."/>
            <person name="Birren B."/>
        </authorList>
    </citation>
    <scope>NUCLEOTIDE SEQUENCE [LARGE SCALE GENOMIC DNA]</scope>
    <source>
        <strain evidence="1 2">P1569</strain>
    </source>
</reference>
<evidence type="ECO:0000313" key="2">
    <source>
        <dbReference type="Proteomes" id="UP000018721"/>
    </source>
</evidence>
<evidence type="ECO:0000313" key="1">
    <source>
        <dbReference type="EMBL" id="ETI49999.1"/>
    </source>
</evidence>
<protein>
    <submittedName>
        <fullName evidence="1">Uncharacterized protein</fullName>
    </submittedName>
</protein>
<gene>
    <name evidence="1" type="ORF">F443_06349</name>
</gene>
<comment type="caution">
    <text evidence="1">The sequence shown here is derived from an EMBL/GenBank/DDBJ whole genome shotgun (WGS) entry which is preliminary data.</text>
</comment>
<dbReference type="HOGENOM" id="CLU_1716838_0_0_1"/>
<dbReference type="EMBL" id="ANIZ01001074">
    <property type="protein sequence ID" value="ETI49999.1"/>
    <property type="molecule type" value="Genomic_DNA"/>
</dbReference>
<name>V9FEU2_PHYNI</name>
<sequence length="153" mass="17006">METVLVCCNGLRLGVFVSGALCLRSTRSSSPWNNTVIQFQLNAGDPVLEPFEFHVDGVKVQHLGLHSSGGDITVNKEAKCSHEFAFATDECKSPNDRRSWSKALRTSCAITTGDRRASRIKRQLHQSSQRDMMKCSELRSSSSLLFGRRSSQE</sequence>